<dbReference type="InterPro" id="IPR000500">
    <property type="entry name" value="Connexin"/>
</dbReference>
<feature type="domain" description="Connexin cysteine-rich" evidence="14">
    <location>
        <begin position="209"/>
        <end position="276"/>
    </location>
</feature>
<evidence type="ECO:0000256" key="11">
    <source>
        <dbReference type="SAM" id="MobiDB-lite"/>
    </source>
</evidence>
<evidence type="ECO:0000313" key="15">
    <source>
        <dbReference type="EMBL" id="KAF3707630.1"/>
    </source>
</evidence>
<dbReference type="AlphaFoldDB" id="A0A6G1QY61"/>
<keyword evidence="5 10" id="KW-0812">Transmembrane</keyword>
<dbReference type="FunFam" id="1.20.1440.80:FF:000001">
    <property type="entry name" value="Gap junction alpha-1"/>
    <property type="match status" value="1"/>
</dbReference>
<name>A0A6G1QY61_CHAAH</name>
<feature type="region of interest" description="Disordered" evidence="11">
    <location>
        <begin position="377"/>
        <end position="408"/>
    </location>
</feature>
<evidence type="ECO:0000256" key="2">
    <source>
        <dbReference type="ARBA" id="ARBA00004651"/>
    </source>
</evidence>
<feature type="transmembrane region" description="Helical" evidence="12">
    <location>
        <begin position="256"/>
        <end position="277"/>
    </location>
</feature>
<accession>A0A6G1QY61</accession>
<evidence type="ECO:0000256" key="5">
    <source>
        <dbReference type="ARBA" id="ARBA00022692"/>
    </source>
</evidence>
<reference evidence="15 16" key="1">
    <citation type="submission" date="2019-02" db="EMBL/GenBank/DDBJ databases">
        <title>Opniocepnalus argus genome.</title>
        <authorList>
            <person name="Zhou C."/>
            <person name="Xiao S."/>
        </authorList>
    </citation>
    <scope>NUCLEOTIDE SEQUENCE [LARGE SCALE GENOMIC DNA]</scope>
    <source>
        <strain evidence="15">OARG1902GOOAL</strain>
        <tissue evidence="15">Muscle</tissue>
    </source>
</reference>
<dbReference type="GO" id="GO:0005922">
    <property type="term" value="C:connexin complex"/>
    <property type="evidence" value="ECO:0007669"/>
    <property type="project" value="InterPro"/>
</dbReference>
<evidence type="ECO:0000256" key="4">
    <source>
        <dbReference type="ARBA" id="ARBA00022475"/>
    </source>
</evidence>
<dbReference type="PANTHER" id="PTHR11984:SF39">
    <property type="entry name" value="GAP JUNCTION PROTEIN"/>
    <property type="match status" value="1"/>
</dbReference>
<evidence type="ECO:0000256" key="3">
    <source>
        <dbReference type="ARBA" id="ARBA00011455"/>
    </source>
</evidence>
<dbReference type="SMART" id="SM00037">
    <property type="entry name" value="CNX"/>
    <property type="match status" value="1"/>
</dbReference>
<keyword evidence="9 12" id="KW-0472">Membrane</keyword>
<dbReference type="InterPro" id="IPR038359">
    <property type="entry name" value="Connexin_N_sf"/>
</dbReference>
<evidence type="ECO:0000256" key="12">
    <source>
        <dbReference type="SAM" id="Phobius"/>
    </source>
</evidence>
<evidence type="ECO:0000313" key="16">
    <source>
        <dbReference type="Proteomes" id="UP000503349"/>
    </source>
</evidence>
<sequence length="408" mass="46086">MGKFSPLFPITSILFKEGKYEPPRAEQRMSRADWSFLEHLLEEGQEYSTGIGRVWLTVLFLFRMLVLGTAAESAWDDEQADFVCNTQQPGCTAVCYDKAFPISHFRYFVLQIIIVSTPTIFYFGYVAIKDRNDKKKEEEKQAEQGGGSKRGEIVIDRDNKNVTKDNGEEKEKEEGCGRGGRSEKTLDAPKLKGRLLCAYAFSILLKVLLEVGFITGLWFLYGGFVIEAKFECTKPPCPHTVDCFVSRPTEKTIFTIYTQAVAAISVLLNLLELLHLLKLAITHRLEKRYSTQPQEHLPLSKQVLSGKETPELQMEASRSYKAGSHLNLPMQGQALRYPNPSESYHDLAIEANWGSREAGADLLPSYLNCMEAMRTSQSPKAQYKKHAHPTAQNTKGARKGQSKQKHYV</sequence>
<evidence type="ECO:0000259" key="13">
    <source>
        <dbReference type="SMART" id="SM00037"/>
    </source>
</evidence>
<keyword evidence="7" id="KW-0965">Cell junction</keyword>
<organism evidence="15 16">
    <name type="scientific">Channa argus</name>
    <name type="common">Northern snakehead</name>
    <name type="synonym">Ophicephalus argus</name>
    <dbReference type="NCBI Taxonomy" id="215402"/>
    <lineage>
        <taxon>Eukaryota</taxon>
        <taxon>Metazoa</taxon>
        <taxon>Chordata</taxon>
        <taxon>Craniata</taxon>
        <taxon>Vertebrata</taxon>
        <taxon>Euteleostomi</taxon>
        <taxon>Actinopterygii</taxon>
        <taxon>Neopterygii</taxon>
        <taxon>Teleostei</taxon>
        <taxon>Neoteleostei</taxon>
        <taxon>Acanthomorphata</taxon>
        <taxon>Anabantaria</taxon>
        <taxon>Anabantiformes</taxon>
        <taxon>Channoidei</taxon>
        <taxon>Channidae</taxon>
        <taxon>Channa</taxon>
    </lineage>
</organism>
<dbReference type="InterPro" id="IPR019570">
    <property type="entry name" value="Connexin_CCC"/>
</dbReference>
<keyword evidence="16" id="KW-1185">Reference proteome</keyword>
<dbReference type="PRINTS" id="PR00206">
    <property type="entry name" value="CONNEXIN"/>
</dbReference>
<feature type="region of interest" description="Disordered" evidence="11">
    <location>
        <begin position="158"/>
        <end position="184"/>
    </location>
</feature>
<comment type="subcellular location">
    <subcellularLocation>
        <location evidence="1">Cell junction</location>
        <location evidence="1">Gap junction</location>
    </subcellularLocation>
    <subcellularLocation>
        <location evidence="2 10">Cell membrane</location>
        <topology evidence="2 10">Multi-pass membrane protein</topology>
    </subcellularLocation>
</comment>
<dbReference type="Proteomes" id="UP000503349">
    <property type="component" value="Chromosome 1"/>
</dbReference>
<feature type="transmembrane region" description="Helical" evidence="12">
    <location>
        <begin position="107"/>
        <end position="128"/>
    </location>
</feature>
<keyword evidence="8 12" id="KW-1133">Transmembrane helix</keyword>
<proteinExistence type="inferred from homology"/>
<evidence type="ECO:0000256" key="1">
    <source>
        <dbReference type="ARBA" id="ARBA00004610"/>
    </source>
</evidence>
<comment type="subunit">
    <text evidence="3 10">A connexon is composed of a hexamer of connexins.</text>
</comment>
<keyword evidence="4" id="KW-1003">Cell membrane</keyword>
<evidence type="ECO:0000256" key="8">
    <source>
        <dbReference type="ARBA" id="ARBA00022989"/>
    </source>
</evidence>
<gene>
    <name evidence="15" type="ORF">EXN66_Car000803</name>
</gene>
<dbReference type="GO" id="GO:0005243">
    <property type="term" value="F:gap junction channel activity"/>
    <property type="evidence" value="ECO:0007669"/>
    <property type="project" value="TreeGrafter"/>
</dbReference>
<dbReference type="Pfam" id="PF00029">
    <property type="entry name" value="Connexin"/>
    <property type="match status" value="1"/>
</dbReference>
<dbReference type="InterPro" id="IPR017990">
    <property type="entry name" value="Connexin_CS"/>
</dbReference>
<feature type="transmembrane region" description="Helical" evidence="12">
    <location>
        <begin position="196"/>
        <end position="221"/>
    </location>
</feature>
<reference evidence="16" key="2">
    <citation type="submission" date="2019-02" db="EMBL/GenBank/DDBJ databases">
        <title>Opniocepnalus argus Var Kimnra genome.</title>
        <authorList>
            <person name="Zhou C."/>
            <person name="Xiao S."/>
        </authorList>
    </citation>
    <scope>NUCLEOTIDE SEQUENCE [LARGE SCALE GENOMIC DNA]</scope>
</reference>
<dbReference type="InterPro" id="IPR013092">
    <property type="entry name" value="Connexin_N"/>
</dbReference>
<feature type="compositionally biased region" description="Basic residues" evidence="11">
    <location>
        <begin position="396"/>
        <end position="408"/>
    </location>
</feature>
<dbReference type="Gene3D" id="1.20.1440.80">
    <property type="entry name" value="Gap junction channel protein cysteine-rich domain"/>
    <property type="match status" value="1"/>
</dbReference>
<dbReference type="GO" id="GO:0007267">
    <property type="term" value="P:cell-cell signaling"/>
    <property type="evidence" value="ECO:0007669"/>
    <property type="project" value="TreeGrafter"/>
</dbReference>
<dbReference type="PROSITE" id="PS00407">
    <property type="entry name" value="CONNEXINS_1"/>
    <property type="match status" value="1"/>
</dbReference>
<evidence type="ECO:0000256" key="10">
    <source>
        <dbReference type="RuleBase" id="RU000630"/>
    </source>
</evidence>
<feature type="domain" description="Connexin N-terminal" evidence="13">
    <location>
        <begin position="73"/>
        <end position="106"/>
    </location>
</feature>
<evidence type="ECO:0000256" key="7">
    <source>
        <dbReference type="ARBA" id="ARBA00022949"/>
    </source>
</evidence>
<dbReference type="SMART" id="SM01089">
    <property type="entry name" value="Connexin_CCC"/>
    <property type="match status" value="1"/>
</dbReference>
<comment type="function">
    <text evidence="10">One gap junction consists of a cluster of closely packed pairs of transmembrane channels, the connexons, through which materials of low MW diffuse from one cell to a neighboring cell.</text>
</comment>
<protein>
    <recommendedName>
        <fullName evidence="10">Gap junction protein</fullName>
    </recommendedName>
</protein>
<dbReference type="PROSITE" id="PS00408">
    <property type="entry name" value="CONNEXINS_2"/>
    <property type="match status" value="1"/>
</dbReference>
<dbReference type="PANTHER" id="PTHR11984">
    <property type="entry name" value="CONNEXIN"/>
    <property type="match status" value="1"/>
</dbReference>
<keyword evidence="6 10" id="KW-0303">Gap junction</keyword>
<dbReference type="EMBL" id="CM015712">
    <property type="protein sequence ID" value="KAF3707630.1"/>
    <property type="molecule type" value="Genomic_DNA"/>
</dbReference>
<evidence type="ECO:0000259" key="14">
    <source>
        <dbReference type="SMART" id="SM01089"/>
    </source>
</evidence>
<comment type="similarity">
    <text evidence="10">Belongs to the connexin family.</text>
</comment>
<evidence type="ECO:0000256" key="6">
    <source>
        <dbReference type="ARBA" id="ARBA00022868"/>
    </source>
</evidence>
<evidence type="ECO:0000256" key="9">
    <source>
        <dbReference type="ARBA" id="ARBA00023136"/>
    </source>
</evidence>